<evidence type="ECO:0000313" key="1">
    <source>
        <dbReference type="EMBL" id="QJA58059.1"/>
    </source>
</evidence>
<accession>A0A6M3IKH5</accession>
<reference evidence="1" key="1">
    <citation type="submission" date="2020-03" db="EMBL/GenBank/DDBJ databases">
        <title>The deep terrestrial virosphere.</title>
        <authorList>
            <person name="Holmfeldt K."/>
            <person name="Nilsson E."/>
            <person name="Simone D."/>
            <person name="Lopez-Fernandez M."/>
            <person name="Wu X."/>
            <person name="de Brujin I."/>
            <person name="Lundin D."/>
            <person name="Andersson A."/>
            <person name="Bertilsson S."/>
            <person name="Dopson M."/>
        </authorList>
    </citation>
    <scope>NUCLEOTIDE SEQUENCE</scope>
    <source>
        <strain evidence="1">MM415B01507</strain>
    </source>
</reference>
<dbReference type="InterPro" id="IPR027417">
    <property type="entry name" value="P-loop_NTPase"/>
</dbReference>
<dbReference type="AlphaFoldDB" id="A0A6M3IKH5"/>
<proteinExistence type="predicted"/>
<gene>
    <name evidence="1" type="ORF">MM415B01507_0008</name>
</gene>
<dbReference type="Gene3D" id="3.40.50.300">
    <property type="entry name" value="P-loop containing nucleotide triphosphate hydrolases"/>
    <property type="match status" value="1"/>
</dbReference>
<organism evidence="1">
    <name type="scientific">viral metagenome</name>
    <dbReference type="NCBI Taxonomy" id="1070528"/>
    <lineage>
        <taxon>unclassified sequences</taxon>
        <taxon>metagenomes</taxon>
        <taxon>organismal metagenomes</taxon>
    </lineage>
</organism>
<protein>
    <submittedName>
        <fullName evidence="1">Uncharacterized protein</fullName>
    </submittedName>
</protein>
<sequence length="186" mass="22493">MLVCRNQGFAFYHMNKCGGTSIVKMLKDLPGNHSFIQIGEKHVPLSDKYFNFYGITAYCNIRNPMARLVSMYEYNRQKAQRTRFKDIDFDTFVVKYWLKRRENEYKAMHEFLLIDGKLPEAIVLLKLEECDVLWPEVINHHFNIDIKNVPRENFTIHDSYKNYFRNSKLMDLIRKKEWWAFKEYDL</sequence>
<dbReference type="EMBL" id="MT141306">
    <property type="protein sequence ID" value="QJA58059.1"/>
    <property type="molecule type" value="Genomic_DNA"/>
</dbReference>
<name>A0A6M3IKH5_9ZZZZ</name>